<comment type="similarity">
    <text evidence="1">Belongs to the short-chain dehydrogenases/reductases (SDR) family.</text>
</comment>
<dbReference type="InterPro" id="IPR036291">
    <property type="entry name" value="NAD(P)-bd_dom_sf"/>
</dbReference>
<dbReference type="SUPFAM" id="SSF52151">
    <property type="entry name" value="FabD/lysophospholipase-like"/>
    <property type="match status" value="1"/>
</dbReference>
<dbReference type="InterPro" id="IPR042104">
    <property type="entry name" value="PKS_dehydratase_sf"/>
</dbReference>
<dbReference type="PROSITE" id="PS52004">
    <property type="entry name" value="KS3_2"/>
    <property type="match status" value="1"/>
</dbReference>
<feature type="domain" description="Carrier" evidence="7">
    <location>
        <begin position="988"/>
        <end position="1062"/>
    </location>
</feature>
<gene>
    <name evidence="10" type="ORF">BECKLFY1418B_GA0070995_100168</name>
</gene>
<dbReference type="InterPro" id="IPR001227">
    <property type="entry name" value="Ac_transferase_dom_sf"/>
</dbReference>
<feature type="region of interest" description="Disordered" evidence="6">
    <location>
        <begin position="1902"/>
        <end position="1928"/>
    </location>
</feature>
<dbReference type="SUPFAM" id="SSF54637">
    <property type="entry name" value="Thioesterase/thiol ester dehydrase-isomerase"/>
    <property type="match status" value="1"/>
</dbReference>
<dbReference type="SMART" id="SM00822">
    <property type="entry name" value="PKS_KR"/>
    <property type="match status" value="1"/>
</dbReference>
<dbReference type="InterPro" id="IPR014043">
    <property type="entry name" value="Acyl_transferase_dom"/>
</dbReference>
<feature type="region of interest" description="Disordered" evidence="6">
    <location>
        <begin position="1057"/>
        <end position="1086"/>
    </location>
</feature>
<dbReference type="PROSITE" id="PS50075">
    <property type="entry name" value="CARRIER"/>
    <property type="match status" value="1"/>
</dbReference>
<dbReference type="Gene3D" id="3.10.129.10">
    <property type="entry name" value="Hotdog Thioesterase"/>
    <property type="match status" value="2"/>
</dbReference>
<dbReference type="Pfam" id="PF00550">
    <property type="entry name" value="PP-binding"/>
    <property type="match status" value="1"/>
</dbReference>
<dbReference type="Pfam" id="PF00109">
    <property type="entry name" value="ketoacyl-synt"/>
    <property type="match status" value="1"/>
</dbReference>
<feature type="active site" description="Proton acceptor; for dehydratase activity" evidence="5">
    <location>
        <position position="1588"/>
    </location>
</feature>
<dbReference type="SUPFAM" id="SSF47336">
    <property type="entry name" value="ACP-like"/>
    <property type="match status" value="1"/>
</dbReference>
<feature type="domain" description="Ketosynthase family 3 (KS3)" evidence="8">
    <location>
        <begin position="4"/>
        <end position="473"/>
    </location>
</feature>
<feature type="active site" description="Proton donor; for dehydratase activity" evidence="5">
    <location>
        <position position="1758"/>
    </location>
</feature>
<keyword evidence="3" id="KW-0597">Phosphoprotein</keyword>
<dbReference type="Gene3D" id="3.40.47.10">
    <property type="match status" value="1"/>
</dbReference>
<evidence type="ECO:0000256" key="2">
    <source>
        <dbReference type="ARBA" id="ARBA00022450"/>
    </source>
</evidence>
<dbReference type="SMART" id="SM00827">
    <property type="entry name" value="PKS_AT"/>
    <property type="match status" value="1"/>
</dbReference>
<dbReference type="EMBL" id="CAADFF010000001">
    <property type="protein sequence ID" value="VFJ86038.1"/>
    <property type="molecule type" value="Genomic_DNA"/>
</dbReference>
<dbReference type="SUPFAM" id="SSF53901">
    <property type="entry name" value="Thiolase-like"/>
    <property type="match status" value="1"/>
</dbReference>
<dbReference type="InterPro" id="IPR036736">
    <property type="entry name" value="ACP-like_sf"/>
</dbReference>
<reference evidence="10" key="1">
    <citation type="submission" date="2019-02" db="EMBL/GenBank/DDBJ databases">
        <authorList>
            <person name="Gruber-Vodicka R. H."/>
            <person name="Seah K. B. B."/>
        </authorList>
    </citation>
    <scope>NUCLEOTIDE SEQUENCE</scope>
    <source>
        <strain evidence="10">BECK_M7</strain>
    </source>
</reference>
<dbReference type="PROSITE" id="PS00012">
    <property type="entry name" value="PHOSPHOPANTETHEINE"/>
    <property type="match status" value="1"/>
</dbReference>
<evidence type="ECO:0000256" key="6">
    <source>
        <dbReference type="SAM" id="MobiDB-lite"/>
    </source>
</evidence>
<dbReference type="InterPro" id="IPR014031">
    <property type="entry name" value="Ketoacyl_synth_C"/>
</dbReference>
<dbReference type="GO" id="GO:0071770">
    <property type="term" value="P:DIM/DIP cell wall layer assembly"/>
    <property type="evidence" value="ECO:0007669"/>
    <property type="project" value="TreeGrafter"/>
</dbReference>
<dbReference type="Gene3D" id="3.10.129.110">
    <property type="entry name" value="Polyketide synthase dehydratase"/>
    <property type="match status" value="1"/>
</dbReference>
<dbReference type="Gene3D" id="3.40.366.10">
    <property type="entry name" value="Malonyl-Coenzyme A Acyl Carrier Protein, domain 2"/>
    <property type="match status" value="1"/>
</dbReference>
<dbReference type="SUPFAM" id="SSF51735">
    <property type="entry name" value="NAD(P)-binding Rossmann-fold domains"/>
    <property type="match status" value="1"/>
</dbReference>
<dbReference type="SMART" id="SM00825">
    <property type="entry name" value="PKS_KS"/>
    <property type="match status" value="1"/>
</dbReference>
<dbReference type="InterPro" id="IPR029069">
    <property type="entry name" value="HotDog_dom_sf"/>
</dbReference>
<dbReference type="GO" id="GO:0005737">
    <property type="term" value="C:cytoplasm"/>
    <property type="evidence" value="ECO:0007669"/>
    <property type="project" value="TreeGrafter"/>
</dbReference>
<dbReference type="InterPro" id="IPR013968">
    <property type="entry name" value="PKS_KR"/>
</dbReference>
<dbReference type="PANTHER" id="PTHR43775:SF37">
    <property type="entry name" value="SI:DKEY-61P9.11"/>
    <property type="match status" value="1"/>
</dbReference>
<dbReference type="Gene3D" id="1.10.1200.10">
    <property type="entry name" value="ACP-like"/>
    <property type="match status" value="1"/>
</dbReference>
<evidence type="ECO:0000259" key="8">
    <source>
        <dbReference type="PROSITE" id="PS52004"/>
    </source>
</evidence>
<name>A0A450U4W3_9GAMM</name>
<sequence length="2385" mass="254479">MPHSTNIAIIGIACIYPGANDTKEYWESILCKRRGFREIPRERMPFSDYGSMNRSDRDKTYARKAALIDGFEFDWKRHRIPKVAYEATDTTHWLALQTAIDAVAASGIDLDAIGRDNIGVVVGNSLTGEISRANLLRLRWPYVRRAIIEGFEAGALSTPLSTHEQAALLADIEASFKAPFPMPNEDTLAGALSNVIAGRICNFMDLHGGGYTVDGACASSLLAVATACDALSNQRADLMLAGGVDISLDPLELVGFARAGALTEGEMRVYDRNSSGFIAGEGCGFVVLMREQDAARHGIEPWALIDGWGISSDGHGGITAPRTETQFLAIQRCYESLAFSPRELDFVEGHGTGTPVGDPVELGALIRATREEKGSSTKQDVRPIGVTSVKTLIGHAKAAAGIAGFIKAAIAVNQRVLPPMAGLKTPAQSFESTQARIYPIATGAVSEDRSAPMRAGVSSAGFGGINCHIALSSPQTPPKPITTLPTRLLLASAQSAELFVASGDSPADVTQRLSEIATRAKGMAEGELVDLAADCAARDGAMPWRAAVIAGTVDELAGNLHDLIEAIRVAGANTRAPGRSLFRQSTAPPRVGFLFPGQGSQFLHMGAPLAPRHDWAAARATHWDERFTDSEGTPLTDLIAPPLERADREEVIAGWEARLRDTRTAQPAICMTSLQWLQWLRGLGVTASIAAGHSLGEIGAMVAAEILSEDEAIEVLRVRAAACAATGDEAGAMAGLQCGADRAGELLARIDGYAVIANDNAPDQTVIAGDPKAIDALLRVAKEVNITTTPLNVSNAFHSNYMHAAEAALLELARTRAEERSPSIPFVSGLHGAAVTEAFEPWFYLAEQVVAPVQFRKLSAVFPEYCDVILELGPGKVLGNLVKRTLSDEIAVYSLEENSPNRDAVRCRTIGALFAHGCVIDWHAYYADRFYRPFVPASERHFIANPCELRQQEIPPGLQKAIEHAESATGHAPSGADTPTRAITDDGQDALSVLRDIVVRESGYDLDMITPESRLADDLNLDSIKIAEVAAMLDHAGFSGPDPEVFATASIGEIAAASRRDKPAPESGQDTAPVTAGPSDEGISMPTTLPVSGYRIVWQPEDREFATANLHGPIAIIYAEDRTIDAMKLAEPLGVTGARIIIDPMHDGISVPVVADAARIIALPPIYRLAADRFGAAENDAVEAFFGRVGQWLAAGAASLLFIGRPDPGFGAESETKSGAAPEAPIAPIFGFAQSVFLDMPDCPVVAMEVAEDAIDVAKPLVDAAFEPGITLLRITAQGACTRPTLVPHVPESDDLDPTPPLEAGDVLVVSGGAKGITAACALALAKETGARSALFGSSKEDDPEIGETLTKFSVQGLKATYVRCDVTDPTAVARAIKAVKRHYGVSKIRGLVHGAGVNRPAPVQQIDGAKLRREYAVKTIGFSNLLSALDLDGLRLCVGFGSVIGTVGMRNNAGYALANETLSGQLSALGRAYPNIRVVCPAYSVWADIGMGAKFGVASALEKLRVASVPVDAGIDWLVRCCRARVLPSPLIIAAPMHGLATWRLARHVPETVPMRFVEDLVAFEPESLLVAQPVLTTDRDPWLPDHDFRGSLLLPLVFALRAMAEASIALAGAGRTGVGRVTGIRGIDIQRPIIAVPNGKTPIEVDTRYTGAPGIYDARVGSPGSAWSEPAFAATLTLADTPPPGEETDPGWSGSVPSPELGSCLYDAILFQGPLFQRILSVDSLDLSDPIHRRGTFTVRREAAHAASIPDTYFLDALLQSLQILVPKDLCLPVGIDDIIVFAPAFESGLTTVSAEIVEKTENGYVSRIVALDSETGRMAAILDGYKTTIVDRFGNRPDADAFFDPIALDRESIAPLAEACKEIGIHDLALGATDDGDQGARHTAAANRIDARIGIAPSAIGGDDSGKQPILQPGDTPRTSVSHDSGRSLTIAGSGIATCALRKVARRPTAWIEILPETYHGLWRTLTEWFHHPEYAGAATLALHECLTRAAIEDADVRIMDVTATRDNVIPDDVIPLEITDGRIGGSALISIREFVLTGAMAVAVFSGNETGADDAAAPRRATDNALAPSHPIHYERDEVLTFKDVLPPLRVATAPVFFRWLGDVREHAMSEIREPLAEAFGVGGKGMVTNFSEIRIFGPPVFSAGIRAWVWIERILATSPSTFELGFQWAEIDADGRPVSIAGRGRQRLTWVDIGPEGHVAVEPLPAFFSTFLAARTPTEGARPFSPPEAPGKIIAPETETSLWRRNADTNDGEMTASIITDTDNGFSNFVGNIYFSHYALWLDRACQSILQAAPLPMGCYYAVRLRIDHSAEAMPGDRIETRAKLTERRSHGCDFAVEFVNLTANGQRIATGNTTYLALTERDKGYIASEIPVSMAHRNG</sequence>
<dbReference type="SUPFAM" id="SSF55048">
    <property type="entry name" value="Probable ACP-binding domain of malonyl-CoA ACP transacylase"/>
    <property type="match status" value="1"/>
</dbReference>
<dbReference type="InterPro" id="IPR049900">
    <property type="entry name" value="PKS_mFAS_DH"/>
</dbReference>
<dbReference type="PANTHER" id="PTHR43775">
    <property type="entry name" value="FATTY ACID SYNTHASE"/>
    <property type="match status" value="1"/>
</dbReference>
<dbReference type="InterPro" id="IPR016035">
    <property type="entry name" value="Acyl_Trfase/lysoPLipase"/>
</dbReference>
<keyword evidence="2" id="KW-0596">Phosphopantetheine</keyword>
<feature type="region of interest" description="N-terminal hotdog fold" evidence="5">
    <location>
        <begin position="1556"/>
        <end position="1684"/>
    </location>
</feature>
<evidence type="ECO:0000259" key="7">
    <source>
        <dbReference type="PROSITE" id="PS50075"/>
    </source>
</evidence>
<dbReference type="InterPro" id="IPR050091">
    <property type="entry name" value="PKS_NRPS_Biosynth_Enz"/>
</dbReference>
<evidence type="ECO:0000313" key="10">
    <source>
        <dbReference type="EMBL" id="VFJ86038.1"/>
    </source>
</evidence>
<dbReference type="GO" id="GO:0005886">
    <property type="term" value="C:plasma membrane"/>
    <property type="evidence" value="ECO:0007669"/>
    <property type="project" value="TreeGrafter"/>
</dbReference>
<proteinExistence type="inferred from homology"/>
<dbReference type="Pfam" id="PF00698">
    <property type="entry name" value="Acyl_transf_1"/>
    <property type="match status" value="1"/>
</dbReference>
<dbReference type="InterPro" id="IPR016036">
    <property type="entry name" value="Malonyl_transacylase_ACP-bd"/>
</dbReference>
<dbReference type="Pfam" id="PF02801">
    <property type="entry name" value="Ketoacyl-synt_C"/>
    <property type="match status" value="1"/>
</dbReference>
<feature type="domain" description="PKS/mFAS DH" evidence="9">
    <location>
        <begin position="1556"/>
        <end position="1839"/>
    </location>
</feature>
<dbReference type="GO" id="GO:0004312">
    <property type="term" value="F:fatty acid synthase activity"/>
    <property type="evidence" value="ECO:0007669"/>
    <property type="project" value="TreeGrafter"/>
</dbReference>
<evidence type="ECO:0000259" key="9">
    <source>
        <dbReference type="PROSITE" id="PS52019"/>
    </source>
</evidence>
<dbReference type="InterPro" id="IPR014030">
    <property type="entry name" value="Ketoacyl_synth_N"/>
</dbReference>
<dbReference type="Pfam" id="PF08659">
    <property type="entry name" value="KR"/>
    <property type="match status" value="1"/>
</dbReference>
<dbReference type="Gene3D" id="3.40.50.720">
    <property type="entry name" value="NAD(P)-binding Rossmann-like Domain"/>
    <property type="match status" value="1"/>
</dbReference>
<dbReference type="InterPro" id="IPR020841">
    <property type="entry name" value="PKS_Beta-ketoAc_synthase_dom"/>
</dbReference>
<dbReference type="PROSITE" id="PS52019">
    <property type="entry name" value="PKS_MFAS_DH"/>
    <property type="match status" value="1"/>
</dbReference>
<dbReference type="GO" id="GO:0006633">
    <property type="term" value="P:fatty acid biosynthetic process"/>
    <property type="evidence" value="ECO:0007669"/>
    <property type="project" value="TreeGrafter"/>
</dbReference>
<keyword evidence="4" id="KW-0808">Transferase</keyword>
<evidence type="ECO:0000256" key="3">
    <source>
        <dbReference type="ARBA" id="ARBA00022553"/>
    </source>
</evidence>
<dbReference type="InterPro" id="IPR006162">
    <property type="entry name" value="Ppantetheine_attach_site"/>
</dbReference>
<dbReference type="InterPro" id="IPR009081">
    <property type="entry name" value="PP-bd_ACP"/>
</dbReference>
<protein>
    <submittedName>
        <fullName evidence="10">Enediyne polyketide synthase</fullName>
    </submittedName>
</protein>
<feature type="region of interest" description="C-terminal hotdog fold" evidence="5">
    <location>
        <begin position="1695"/>
        <end position="1839"/>
    </location>
</feature>
<accession>A0A450U4W3</accession>
<evidence type="ECO:0000256" key="1">
    <source>
        <dbReference type="ARBA" id="ARBA00006484"/>
    </source>
</evidence>
<evidence type="ECO:0000256" key="4">
    <source>
        <dbReference type="ARBA" id="ARBA00022679"/>
    </source>
</evidence>
<evidence type="ECO:0000256" key="5">
    <source>
        <dbReference type="PROSITE-ProRule" id="PRU01363"/>
    </source>
</evidence>
<organism evidence="10">
    <name type="scientific">Candidatus Kentrum sp. LFY</name>
    <dbReference type="NCBI Taxonomy" id="2126342"/>
    <lineage>
        <taxon>Bacteria</taxon>
        <taxon>Pseudomonadati</taxon>
        <taxon>Pseudomonadota</taxon>
        <taxon>Gammaproteobacteria</taxon>
        <taxon>Candidatus Kentrum</taxon>
    </lineage>
</organism>
<dbReference type="InterPro" id="IPR057326">
    <property type="entry name" value="KR_dom"/>
</dbReference>
<dbReference type="InterPro" id="IPR016039">
    <property type="entry name" value="Thiolase-like"/>
</dbReference>
<dbReference type="CDD" id="cd00833">
    <property type="entry name" value="PKS"/>
    <property type="match status" value="1"/>
</dbReference>